<dbReference type="SMART" id="SM00062">
    <property type="entry name" value="PBPb"/>
    <property type="match status" value="1"/>
</dbReference>
<dbReference type="SUPFAM" id="SSF53850">
    <property type="entry name" value="Periplasmic binding protein-like II"/>
    <property type="match status" value="1"/>
</dbReference>
<protein>
    <submittedName>
        <fullName evidence="4">ABC transporter substrate-binding protein</fullName>
    </submittedName>
</protein>
<reference evidence="4 5" key="1">
    <citation type="submission" date="2019-07" db="EMBL/GenBank/DDBJ databases">
        <title>Whole genome shotgun sequence of Skermanella aerolata NBRC 106429.</title>
        <authorList>
            <person name="Hosoyama A."/>
            <person name="Uohara A."/>
            <person name="Ohji S."/>
            <person name="Ichikawa N."/>
        </authorList>
    </citation>
    <scope>NUCLEOTIDE SEQUENCE [LARGE SCALE GENOMIC DNA]</scope>
    <source>
        <strain evidence="4 5">NBRC 106429</strain>
    </source>
</reference>
<evidence type="ECO:0000259" key="3">
    <source>
        <dbReference type="SMART" id="SM00062"/>
    </source>
</evidence>
<dbReference type="PANTHER" id="PTHR35936:SF32">
    <property type="entry name" value="MEMBRANE-BOUND LYTIC MUREIN TRANSGLYCOSYLASE F"/>
    <property type="match status" value="1"/>
</dbReference>
<dbReference type="Gene3D" id="3.40.190.10">
    <property type="entry name" value="Periplasmic binding protein-like II"/>
    <property type="match status" value="2"/>
</dbReference>
<dbReference type="PANTHER" id="PTHR35936">
    <property type="entry name" value="MEMBRANE-BOUND LYTIC MUREIN TRANSGLYCOSYLASE F"/>
    <property type="match status" value="1"/>
</dbReference>
<feature type="signal peptide" evidence="2">
    <location>
        <begin position="1"/>
        <end position="26"/>
    </location>
</feature>
<dbReference type="RefSeq" id="WP_044430742.1">
    <property type="nucleotide sequence ID" value="NZ_BJYZ01000007.1"/>
</dbReference>
<keyword evidence="5" id="KW-1185">Reference proteome</keyword>
<dbReference type="InterPro" id="IPR001638">
    <property type="entry name" value="Solute-binding_3/MltF_N"/>
</dbReference>
<gene>
    <name evidence="4" type="ORF">SAE02_20590</name>
</gene>
<sequence length="272" mass="29355">MKCFRSLLPAVLSLIAAASTPFQSLAGTLEEMRKAGYLEVCAAPDALPSSSRAGGLPGFQLELGERIARELGLGFRVTWIKSKEYAGRTHCDAFMSAASLPEDADERRAAETAPATRRFPRLLTRPYMDVRFVLAAGAARSEIRDLDDLRTRHVAVPSGSWAHYVLNSRGIPVWVRFTSDADILDAVAAGEADAGVVSLQGLGWYRKNSPGAPVDVVKGVTVDPALDYPAAIAFRRSDFATVKAVDEVIDRLEADGSLGRILETYGIEGSMR</sequence>
<evidence type="ECO:0000313" key="4">
    <source>
        <dbReference type="EMBL" id="GEO37911.1"/>
    </source>
</evidence>
<evidence type="ECO:0000256" key="2">
    <source>
        <dbReference type="SAM" id="SignalP"/>
    </source>
</evidence>
<dbReference type="OrthoDB" id="8555942at2"/>
<feature type="chain" id="PRO_5021999889" evidence="2">
    <location>
        <begin position="27"/>
        <end position="272"/>
    </location>
</feature>
<feature type="domain" description="Solute-binding protein family 3/N-terminal" evidence="3">
    <location>
        <begin position="37"/>
        <end position="269"/>
    </location>
</feature>
<dbReference type="EMBL" id="BJYZ01000007">
    <property type="protein sequence ID" value="GEO37911.1"/>
    <property type="molecule type" value="Genomic_DNA"/>
</dbReference>
<accession>A0A512DN55</accession>
<organism evidence="4 5">
    <name type="scientific">Skermanella aerolata</name>
    <dbReference type="NCBI Taxonomy" id="393310"/>
    <lineage>
        <taxon>Bacteria</taxon>
        <taxon>Pseudomonadati</taxon>
        <taxon>Pseudomonadota</taxon>
        <taxon>Alphaproteobacteria</taxon>
        <taxon>Rhodospirillales</taxon>
        <taxon>Azospirillaceae</taxon>
        <taxon>Skermanella</taxon>
    </lineage>
</organism>
<name>A0A512DN55_9PROT</name>
<evidence type="ECO:0000256" key="1">
    <source>
        <dbReference type="ARBA" id="ARBA00022729"/>
    </source>
</evidence>
<evidence type="ECO:0000313" key="5">
    <source>
        <dbReference type="Proteomes" id="UP000321523"/>
    </source>
</evidence>
<proteinExistence type="predicted"/>
<keyword evidence="1 2" id="KW-0732">Signal</keyword>
<dbReference type="Proteomes" id="UP000321523">
    <property type="component" value="Unassembled WGS sequence"/>
</dbReference>
<comment type="caution">
    <text evidence="4">The sequence shown here is derived from an EMBL/GenBank/DDBJ whole genome shotgun (WGS) entry which is preliminary data.</text>
</comment>
<dbReference type="AlphaFoldDB" id="A0A512DN55"/>